<gene>
    <name evidence="1" type="ORF">BCR33DRAFT_728812</name>
</gene>
<keyword evidence="2" id="KW-1185">Reference proteome</keyword>
<proteinExistence type="predicted"/>
<protein>
    <recommendedName>
        <fullName evidence="3">ARM repeat-containing protein</fullName>
    </recommendedName>
</protein>
<evidence type="ECO:0000313" key="2">
    <source>
        <dbReference type="Proteomes" id="UP000193642"/>
    </source>
</evidence>
<reference evidence="1 2" key="1">
    <citation type="submission" date="2016-07" db="EMBL/GenBank/DDBJ databases">
        <title>Pervasive Adenine N6-methylation of Active Genes in Fungi.</title>
        <authorList>
            <consortium name="DOE Joint Genome Institute"/>
            <person name="Mondo S.J."/>
            <person name="Dannebaum R.O."/>
            <person name="Kuo R.C."/>
            <person name="Labutti K."/>
            <person name="Haridas S."/>
            <person name="Kuo A."/>
            <person name="Salamov A."/>
            <person name="Ahrendt S.R."/>
            <person name="Lipzen A."/>
            <person name="Sullivan W."/>
            <person name="Andreopoulos W.B."/>
            <person name="Clum A."/>
            <person name="Lindquist E."/>
            <person name="Daum C."/>
            <person name="Ramamoorthy G.K."/>
            <person name="Gryganskyi A."/>
            <person name="Culley D."/>
            <person name="Magnuson J.K."/>
            <person name="James T.Y."/>
            <person name="O'Malley M.A."/>
            <person name="Stajich J.E."/>
            <person name="Spatafora J.W."/>
            <person name="Visel A."/>
            <person name="Grigoriev I.V."/>
        </authorList>
    </citation>
    <scope>NUCLEOTIDE SEQUENCE [LARGE SCALE GENOMIC DNA]</scope>
    <source>
        <strain evidence="1 2">JEL800</strain>
    </source>
</reference>
<dbReference type="Proteomes" id="UP000193642">
    <property type="component" value="Unassembled WGS sequence"/>
</dbReference>
<sequence length="508" mass="56966">MENDGEVAQLTTVRDPVFEDIEAAPLDSNYIEKMEQAPTQDALRAILLSLLVSAKFGDQRLQLASNKRFLQILAHRIVNLMDPEIKGGALFLACYLSGAAQTEYHGILCGKPMWENLGRELESVLEQLVQTPMLQPTCLHNVLWVIANIATAPRVLESMIGATIRAITPLSISLFATPPSHAMNASLEKLLVIWSIVSSALSIASIEDESHIYLFIDASLSAMSRAIFTEQQTVEILLVISRLARFDSFAIHLCKKPFLDYVNQLMDLEVYQEMSCRLLGNMASHVEVAMVLVNNCQGVIQKILEWKPEHHWILINMSHHQDLHTVCARSVLPELAAKVRLEILQNEDAKGAHVVFLKITQLCVASMSGALSITQNLEGLVDLLIDSLEYFTEPIMLLAMVNVLMRCTQVCPGEMKAIFVGDDGFLLYTRLQLLLPETDWDLTAQEAIGDAAFAFAREFVGSLGEYDDVSRRCWECLESHKVGVELRRKSELWMFHKGLRNFLIMVDQ</sequence>
<evidence type="ECO:0008006" key="3">
    <source>
        <dbReference type="Google" id="ProtNLM"/>
    </source>
</evidence>
<dbReference type="EMBL" id="MCGO01000183">
    <property type="protein sequence ID" value="ORY22256.1"/>
    <property type="molecule type" value="Genomic_DNA"/>
</dbReference>
<evidence type="ECO:0000313" key="1">
    <source>
        <dbReference type="EMBL" id="ORY22256.1"/>
    </source>
</evidence>
<name>A0A1Y2AIB4_9FUNG</name>
<organism evidence="1 2">
    <name type="scientific">Rhizoclosmatium globosum</name>
    <dbReference type="NCBI Taxonomy" id="329046"/>
    <lineage>
        <taxon>Eukaryota</taxon>
        <taxon>Fungi</taxon>
        <taxon>Fungi incertae sedis</taxon>
        <taxon>Chytridiomycota</taxon>
        <taxon>Chytridiomycota incertae sedis</taxon>
        <taxon>Chytridiomycetes</taxon>
        <taxon>Chytridiales</taxon>
        <taxon>Chytriomycetaceae</taxon>
        <taxon>Rhizoclosmatium</taxon>
    </lineage>
</organism>
<comment type="caution">
    <text evidence="1">The sequence shown here is derived from an EMBL/GenBank/DDBJ whole genome shotgun (WGS) entry which is preliminary data.</text>
</comment>
<dbReference type="AlphaFoldDB" id="A0A1Y2AIB4"/>
<accession>A0A1Y2AIB4</accession>